<dbReference type="Gene3D" id="1.20.1640.10">
    <property type="entry name" value="Multidrug efflux transporter AcrB transmembrane domain"/>
    <property type="match status" value="2"/>
</dbReference>
<evidence type="ECO:0000256" key="1">
    <source>
        <dbReference type="ARBA" id="ARBA00004651"/>
    </source>
</evidence>
<name>A0A7I7MSW9_9MYCO</name>
<dbReference type="OrthoDB" id="7051771at2"/>
<evidence type="ECO:0000256" key="3">
    <source>
        <dbReference type="ARBA" id="ARBA00022475"/>
    </source>
</evidence>
<reference evidence="7 8" key="1">
    <citation type="journal article" date="2019" name="Emerg. Microbes Infect.">
        <title>Comprehensive subspecies identification of 175 nontuberculous mycobacteria species based on 7547 genomic profiles.</title>
        <authorList>
            <person name="Matsumoto Y."/>
            <person name="Kinjo T."/>
            <person name="Motooka D."/>
            <person name="Nabeya D."/>
            <person name="Jung N."/>
            <person name="Uechi K."/>
            <person name="Horii T."/>
            <person name="Iida T."/>
            <person name="Fujita J."/>
            <person name="Nakamura S."/>
        </authorList>
    </citation>
    <scope>NUCLEOTIDE SEQUENCE [LARGE SCALE GENOMIC DNA]</scope>
    <source>
        <strain evidence="7 8">JCM 14233</strain>
    </source>
</reference>
<dbReference type="PANTHER" id="PTHR33406:SF13">
    <property type="entry name" value="MEMBRANE PROTEIN YDFJ"/>
    <property type="match status" value="1"/>
</dbReference>
<dbReference type="InterPro" id="IPR050545">
    <property type="entry name" value="Mycobact_MmpL"/>
</dbReference>
<evidence type="ECO:0000256" key="5">
    <source>
        <dbReference type="ARBA" id="ARBA00022989"/>
    </source>
</evidence>
<dbReference type="PROSITE" id="PS50156">
    <property type="entry name" value="SSD"/>
    <property type="match status" value="1"/>
</dbReference>
<dbReference type="SUPFAM" id="SSF82866">
    <property type="entry name" value="Multidrug efflux transporter AcrB transmembrane domain"/>
    <property type="match status" value="2"/>
</dbReference>
<dbReference type="AlphaFoldDB" id="A0A7I7MSW9"/>
<dbReference type="EMBL" id="AP022575">
    <property type="protein sequence ID" value="BBX75368.1"/>
    <property type="molecule type" value="Genomic_DNA"/>
</dbReference>
<dbReference type="PANTHER" id="PTHR33406">
    <property type="entry name" value="MEMBRANE PROTEIN MJ1562-RELATED"/>
    <property type="match status" value="1"/>
</dbReference>
<dbReference type="Proteomes" id="UP000467236">
    <property type="component" value="Chromosome"/>
</dbReference>
<dbReference type="RefSeq" id="WP_083045781.1">
    <property type="nucleotide sequence ID" value="NZ_AP022575.1"/>
</dbReference>
<keyword evidence="8" id="KW-1185">Reference proteome</keyword>
<protein>
    <submittedName>
        <fullName evidence="7">Heme uptake protein MmpL11</fullName>
    </submittedName>
</protein>
<keyword evidence="4" id="KW-0812">Transmembrane</keyword>
<dbReference type="Pfam" id="PF03176">
    <property type="entry name" value="MMPL"/>
    <property type="match status" value="2"/>
</dbReference>
<dbReference type="InterPro" id="IPR004869">
    <property type="entry name" value="MMPL_dom"/>
</dbReference>
<evidence type="ECO:0000313" key="8">
    <source>
        <dbReference type="Proteomes" id="UP000467236"/>
    </source>
</evidence>
<comment type="subcellular location">
    <subcellularLocation>
        <location evidence="1">Cell membrane</location>
        <topology evidence="1">Multi-pass membrane protein</topology>
    </subcellularLocation>
</comment>
<evidence type="ECO:0000256" key="6">
    <source>
        <dbReference type="ARBA" id="ARBA00023136"/>
    </source>
</evidence>
<evidence type="ECO:0000256" key="4">
    <source>
        <dbReference type="ARBA" id="ARBA00022692"/>
    </source>
</evidence>
<proteinExistence type="inferred from homology"/>
<gene>
    <name evidence="7" type="primary">mmpL11</name>
    <name evidence="7" type="ORF">MSHI_32740</name>
</gene>
<evidence type="ECO:0000256" key="2">
    <source>
        <dbReference type="ARBA" id="ARBA00010157"/>
    </source>
</evidence>
<dbReference type="KEGG" id="mshj:MSHI_32740"/>
<keyword evidence="3" id="KW-1003">Cell membrane</keyword>
<dbReference type="GO" id="GO:0005886">
    <property type="term" value="C:plasma membrane"/>
    <property type="evidence" value="ECO:0007669"/>
    <property type="project" value="UniProtKB-SubCell"/>
</dbReference>
<dbReference type="InterPro" id="IPR000731">
    <property type="entry name" value="SSD"/>
</dbReference>
<accession>A0A7I7MSW9</accession>
<organism evidence="7 8">
    <name type="scientific">Mycobacterium shinjukuense</name>
    <dbReference type="NCBI Taxonomy" id="398694"/>
    <lineage>
        <taxon>Bacteria</taxon>
        <taxon>Bacillati</taxon>
        <taxon>Actinomycetota</taxon>
        <taxon>Actinomycetes</taxon>
        <taxon>Mycobacteriales</taxon>
        <taxon>Mycobacteriaceae</taxon>
        <taxon>Mycobacterium</taxon>
    </lineage>
</organism>
<comment type="similarity">
    <text evidence="2">Belongs to the resistance-nodulation-cell division (RND) (TC 2.A.6) family. MmpL subfamily.</text>
</comment>
<evidence type="ECO:0000313" key="7">
    <source>
        <dbReference type="EMBL" id="BBX75368.1"/>
    </source>
</evidence>
<keyword evidence="5" id="KW-1133">Transmembrane helix</keyword>
<keyword evidence="6" id="KW-0472">Membrane</keyword>
<sequence>MMRLSRSLRRFRWFVFTGWLLALVPAIYLAATQSGNLTGGGFEVAGSQSLLVHDQLVAQYPDLGASTLALVAAPRADASYQDINDAVAQLRRVAGELPGVSEAPNPTQRPPQPDRPYVVSLRLDARNAGTSDVAKKLRERVGVRGERPGQTANGRVRLYVIGQGALSAAAAANTKRDIADAERWNLPIILIVLLAVFGSLAAAAIPLTLGVCTVAVTMGLVYLLSMHTTMSVFVTSTVSMFGIALAVDYSLFILMRFREELRCGRQPPEATDAAMATSGLAVVLSGMTVIASLTGIYLIDTPALRSMATGAILAVAVAMLTSATLTPAVLATFSRAVAQRSALLHWSRRPESTQSRFWMRWVEWVMRRPWISAFAASTILIAMATPATSMVLGNSLLRQFDSSHEIRGGVAAAAQALGPGALGPVHVLVTFPDGNSSSPGHAQTLAAIRQLMTTGPDVASVAPPKFADDNRSALLSAVLSVDPEDLAARHTVDWMRTQLPRVPDIGSAQISVGGSTALIKDFDDRVSATEPLVLAYIAVIAFLMLLLSIRSALLALKGVLMTLLSVAAAYGGLVMVFQWGWGERLGFPMLSSIDSTVPPLVLAMTFGLSMDYEIFLLTRIRERFLQTGHTRDAVGYGVSTSARTITSAALIMIAVFCGFAFAGMPLVAEIGVACAVAIAVDATIVRLVLVPALMAMFAKWNWWLPGWLARVLPSVDFDRPLPKANLADVVVIPDDLRAAPAPGADLRVVLKSAAKLKHLAPDAVCVPDPLAFSGCRREAAAAPASAPAGEPTGTGRRSLASKVVGLAHRKGMARALSGSERRLHPVTVWRERLSVALDALQTEASTCRRRSPVETSTVQLPTGDRLLIPTGAETLRLKGYLIMCRNSSRDFAEFADMVETMEPETAAVVLAGMDRYYSCQPPNRHWMATQLVRRLADPRPVDLDEQCSDAKAGWEGVRRRCLSVAVAMLEEAR</sequence>